<sequence>MPSPRAHRMVARTATLTAILMFLLIVVGSIVRTTGSGLSCPDWPLCHGQLIPPMQFNILMEWGHRLLALLVGLLLAATVALVVANRDARARYGGLAALSVALYFSQALLGALTVWKLLDPSVVSGHLAVGLLLFATFVTLATLAHGEGREPGEGARPAGLLPLFALATLLVWFQAVLGGMVSTNHASLACPDWPTCNGEWFPRLEGLVGLQVLHRYGAYALTIVLLTVAVSAERVGDLQVRWLGRLAGRLVLLQIAIGVGNVLLGVPVWVSALHLGNAAAILAVMLVATLRLAALPVAHQTPAGAVAR</sequence>
<gene>
    <name evidence="13" type="ORF">HZA61_10705</name>
</gene>
<feature type="transmembrane region" description="Helical" evidence="12">
    <location>
        <begin position="95"/>
        <end position="115"/>
    </location>
</feature>
<evidence type="ECO:0000256" key="1">
    <source>
        <dbReference type="ARBA" id="ARBA00004141"/>
    </source>
</evidence>
<feature type="transmembrane region" description="Helical" evidence="12">
    <location>
        <begin position="216"/>
        <end position="235"/>
    </location>
</feature>
<dbReference type="InterPro" id="IPR003780">
    <property type="entry name" value="COX15/CtaA_fam"/>
</dbReference>
<organism evidence="13 14">
    <name type="scientific">Eiseniibacteriota bacterium</name>
    <dbReference type="NCBI Taxonomy" id="2212470"/>
    <lineage>
        <taxon>Bacteria</taxon>
        <taxon>Candidatus Eiseniibacteriota</taxon>
    </lineage>
</organism>
<evidence type="ECO:0000256" key="12">
    <source>
        <dbReference type="SAM" id="Phobius"/>
    </source>
</evidence>
<evidence type="ECO:0000256" key="5">
    <source>
        <dbReference type="ARBA" id="ARBA00022989"/>
    </source>
</evidence>
<keyword evidence="6" id="KW-0560">Oxidoreductase</keyword>
<keyword evidence="4" id="KW-0479">Metal-binding</keyword>
<evidence type="ECO:0000256" key="7">
    <source>
        <dbReference type="ARBA" id="ARBA00023004"/>
    </source>
</evidence>
<dbReference type="GO" id="GO:0016020">
    <property type="term" value="C:membrane"/>
    <property type="evidence" value="ECO:0007669"/>
    <property type="project" value="UniProtKB-SubCell"/>
</dbReference>
<keyword evidence="3 12" id="KW-0812">Transmembrane</keyword>
<evidence type="ECO:0000256" key="2">
    <source>
        <dbReference type="ARBA" id="ARBA00022475"/>
    </source>
</evidence>
<feature type="transmembrane region" description="Helical" evidence="12">
    <location>
        <begin position="278"/>
        <end position="298"/>
    </location>
</feature>
<keyword evidence="5 12" id="KW-1133">Transmembrane helix</keyword>
<name>A0A933WB45_UNCEI</name>
<dbReference type="PANTHER" id="PTHR35457">
    <property type="entry name" value="HEME A SYNTHASE"/>
    <property type="match status" value="1"/>
</dbReference>
<comment type="pathway">
    <text evidence="11">Porphyrin-containing compound metabolism.</text>
</comment>
<keyword evidence="7" id="KW-0408">Iron</keyword>
<evidence type="ECO:0000313" key="14">
    <source>
        <dbReference type="Proteomes" id="UP000696931"/>
    </source>
</evidence>
<dbReference type="EMBL" id="JACRIW010000075">
    <property type="protein sequence ID" value="MBI5169949.1"/>
    <property type="molecule type" value="Genomic_DNA"/>
</dbReference>
<dbReference type="GO" id="GO:0006784">
    <property type="term" value="P:heme A biosynthetic process"/>
    <property type="evidence" value="ECO:0007669"/>
    <property type="project" value="InterPro"/>
</dbReference>
<keyword evidence="2" id="KW-1003">Cell membrane</keyword>
<dbReference type="InterPro" id="IPR050450">
    <property type="entry name" value="COX15/CtaA_HemeA_synthase"/>
</dbReference>
<accession>A0A933WB45</accession>
<evidence type="ECO:0000256" key="4">
    <source>
        <dbReference type="ARBA" id="ARBA00022723"/>
    </source>
</evidence>
<dbReference type="GO" id="GO:0016491">
    <property type="term" value="F:oxidoreductase activity"/>
    <property type="evidence" value="ECO:0007669"/>
    <property type="project" value="UniProtKB-KW"/>
</dbReference>
<evidence type="ECO:0000256" key="10">
    <source>
        <dbReference type="ARBA" id="ARBA00023157"/>
    </source>
</evidence>
<comment type="subcellular location">
    <subcellularLocation>
        <location evidence="1">Membrane</location>
        <topology evidence="1">Multi-pass membrane protein</topology>
    </subcellularLocation>
</comment>
<dbReference type="Proteomes" id="UP000696931">
    <property type="component" value="Unassembled WGS sequence"/>
</dbReference>
<feature type="transmembrane region" description="Helical" evidence="12">
    <location>
        <begin position="62"/>
        <end position="83"/>
    </location>
</feature>
<reference evidence="13" key="1">
    <citation type="submission" date="2020-07" db="EMBL/GenBank/DDBJ databases">
        <title>Huge and variable diversity of episymbiotic CPR bacteria and DPANN archaea in groundwater ecosystems.</title>
        <authorList>
            <person name="He C.Y."/>
            <person name="Keren R."/>
            <person name="Whittaker M."/>
            <person name="Farag I.F."/>
            <person name="Doudna J."/>
            <person name="Cate J.H.D."/>
            <person name="Banfield J.F."/>
        </authorList>
    </citation>
    <scope>NUCLEOTIDE SEQUENCE</scope>
    <source>
        <strain evidence="13">NC_groundwater_1813_Pr3_B-0.1um_71_17</strain>
    </source>
</reference>
<dbReference type="GO" id="GO:0046872">
    <property type="term" value="F:metal ion binding"/>
    <property type="evidence" value="ECO:0007669"/>
    <property type="project" value="UniProtKB-KW"/>
</dbReference>
<evidence type="ECO:0000256" key="11">
    <source>
        <dbReference type="ARBA" id="ARBA00023444"/>
    </source>
</evidence>
<dbReference type="PANTHER" id="PTHR35457:SF1">
    <property type="entry name" value="HEME A SYNTHASE"/>
    <property type="match status" value="1"/>
</dbReference>
<comment type="caution">
    <text evidence="13">The sequence shown here is derived from an EMBL/GenBank/DDBJ whole genome shotgun (WGS) entry which is preliminary data.</text>
</comment>
<evidence type="ECO:0000313" key="13">
    <source>
        <dbReference type="EMBL" id="MBI5169949.1"/>
    </source>
</evidence>
<keyword evidence="9 12" id="KW-0472">Membrane</keyword>
<keyword evidence="8" id="KW-0350">Heme biosynthesis</keyword>
<keyword evidence="10" id="KW-1015">Disulfide bond</keyword>
<feature type="transmembrane region" description="Helical" evidence="12">
    <location>
        <begin position="127"/>
        <end position="146"/>
    </location>
</feature>
<feature type="transmembrane region" description="Helical" evidence="12">
    <location>
        <begin position="158"/>
        <end position="177"/>
    </location>
</feature>
<dbReference type="AlphaFoldDB" id="A0A933WB45"/>
<feature type="transmembrane region" description="Helical" evidence="12">
    <location>
        <begin position="247"/>
        <end position="272"/>
    </location>
</feature>
<evidence type="ECO:0000256" key="8">
    <source>
        <dbReference type="ARBA" id="ARBA00023133"/>
    </source>
</evidence>
<evidence type="ECO:0000256" key="6">
    <source>
        <dbReference type="ARBA" id="ARBA00023002"/>
    </source>
</evidence>
<evidence type="ECO:0000256" key="9">
    <source>
        <dbReference type="ARBA" id="ARBA00023136"/>
    </source>
</evidence>
<protein>
    <submittedName>
        <fullName evidence="13">COX15/CtaA family protein</fullName>
    </submittedName>
</protein>
<proteinExistence type="predicted"/>
<evidence type="ECO:0000256" key="3">
    <source>
        <dbReference type="ARBA" id="ARBA00022692"/>
    </source>
</evidence>
<dbReference type="Pfam" id="PF02628">
    <property type="entry name" value="COX15-CtaA"/>
    <property type="match status" value="2"/>
</dbReference>